<dbReference type="InterPro" id="IPR040520">
    <property type="entry name" value="Importin_rep_3"/>
</dbReference>
<dbReference type="InterPro" id="IPR013598">
    <property type="entry name" value="Exportin-1/Importin-b-like"/>
</dbReference>
<evidence type="ECO:0000256" key="4">
    <source>
        <dbReference type="ARBA" id="ARBA00016020"/>
    </source>
</evidence>
<dbReference type="GO" id="GO:0005634">
    <property type="term" value="C:nucleus"/>
    <property type="evidence" value="ECO:0007669"/>
    <property type="project" value="UniProtKB-SubCell"/>
</dbReference>
<evidence type="ECO:0000313" key="10">
    <source>
        <dbReference type="EMBL" id="KAJ1725824.1"/>
    </source>
</evidence>
<protein>
    <recommendedName>
        <fullName evidence="4">Importin-13</fullName>
    </recommendedName>
</protein>
<keyword evidence="7" id="KW-0653">Protein transport</keyword>
<evidence type="ECO:0000256" key="3">
    <source>
        <dbReference type="ARBA" id="ARBA00011422"/>
    </source>
</evidence>
<evidence type="ECO:0000256" key="2">
    <source>
        <dbReference type="ARBA" id="ARBA00007991"/>
    </source>
</evidence>
<comment type="subunit">
    <text evidence="3">Interacts with UBC9, RAN, RBM8A, eIF-1A and PAX6.</text>
</comment>
<dbReference type="Pfam" id="PF03810">
    <property type="entry name" value="IBN_N"/>
    <property type="match status" value="1"/>
</dbReference>
<reference evidence="10" key="1">
    <citation type="submission" date="2022-07" db="EMBL/GenBank/DDBJ databases">
        <title>Phylogenomic reconstructions and comparative analyses of Kickxellomycotina fungi.</title>
        <authorList>
            <person name="Reynolds N.K."/>
            <person name="Stajich J.E."/>
            <person name="Barry K."/>
            <person name="Grigoriev I.V."/>
            <person name="Crous P."/>
            <person name="Smith M.E."/>
        </authorList>
    </citation>
    <scope>NUCLEOTIDE SEQUENCE</scope>
    <source>
        <strain evidence="10">NBRC 32514</strain>
    </source>
</reference>
<evidence type="ECO:0000256" key="6">
    <source>
        <dbReference type="ARBA" id="ARBA00022737"/>
    </source>
</evidence>
<evidence type="ECO:0000259" key="9">
    <source>
        <dbReference type="PROSITE" id="PS50166"/>
    </source>
</evidence>
<dbReference type="PANTHER" id="PTHR12363">
    <property type="entry name" value="TRANSPORTIN 3 AND IMPORTIN 13"/>
    <property type="match status" value="1"/>
</dbReference>
<gene>
    <name evidence="10" type="ORF">LPJ53_000085</name>
</gene>
<dbReference type="Pfam" id="PF18806">
    <property type="entry name" value="Importin_rep_3"/>
    <property type="match status" value="1"/>
</dbReference>
<evidence type="ECO:0000256" key="5">
    <source>
        <dbReference type="ARBA" id="ARBA00022448"/>
    </source>
</evidence>
<name>A0A9W7Y8F4_9FUNG</name>
<sequence>MALEGFDLQAFAQALSVPTQEALEMLPQLQRQPIAWQFAFELLKSANFNCRFFGAHTLQTKIARDWDSLDEERQEALRAELIRVVAEQCDAPLNVLNKANQALATYALRTVPDGWSNFLPSVIGEIQQTACDAGKDSWRAGYAIVDFLELFPEELNRTTIGSVKHAKLVEDIKGSLPDVLELLTGIVQGLPGSPATAAANVPGFVEQLGQDPVWRTRAWRAILQWLQFGIGSDKLFIPLLDLGLRQLEILAMHQLNGDGVAHDDEVAAATASVEDMLSNMNMAAKYAQTIGTRVLDSTSQTWVSEILKRSIDTCDEQMAMQWGSLLISFGETYTEFLVSRIADVQLSGKIGILVQILLALTRFPGHNGITENVSDQPLNFWYLLQEALVDYECEAGDDPAAAQSAAATKAAVRGVFVEVLRALVSKCAYPSTEAWADADKDERDKFASYRRDVGDALLNTYYVLREEMLGLLVDEVANNIGSFSMAGWQTVEALLFALKSIGEAVPESEAVHLQRLFSAELLSRHFMPVLQTSVDGAGDRGLQWGLVSVKTSMLALIGAYGEWWKGHPELLPVVVPCVTSSLNQPALVQTAVAAFRSICESCREQLTEASESMVHLACEVLMAGAAVPAREQQRIFESVAEVVMAQPPDRQTATLAPLLSALASALDRSVQVLETAPRGASPAELEPFLEPLVDMLRLVDSLARGLQLADDVEERAQVGDREAAGLLVASAQCYRGSPEMHSFRVALLALFKRVFALPAWSRGPAGGMLEMDDTLLECFLAVVNSSTRRGPHALELGFGDVMEFIASSWSAVIARPNPSGGTLLGPRWSDQCPAFIQSISQLVAVVSTPPSDWQLVRPGADESDRMLGATLTRMVDDIFVGIAQEAPDLATAIEHQPVINESLFDLSTRVLQLRPVLFASLEQSAVGHLCKLSVQALSVPNRLALRPTAYFLTSLVRVSSSVGGRTDVSDLMAVLWGEFGPLWLRTTLAGIGGAHPRSLLPNLAELLFSMAKHHPVSVRALMAELLALPEFPSPHVSAADKRQFMQQVLATRSFIKAKGIVSEFSVKCRNLQDAGGYIVG</sequence>
<dbReference type="InterPro" id="IPR016024">
    <property type="entry name" value="ARM-type_fold"/>
</dbReference>
<dbReference type="InterPro" id="IPR057942">
    <property type="entry name" value="TPR_TNPO3_IPO13_3rd"/>
</dbReference>
<organism evidence="10 11">
    <name type="scientific">Coemansia erecta</name>
    <dbReference type="NCBI Taxonomy" id="147472"/>
    <lineage>
        <taxon>Eukaryota</taxon>
        <taxon>Fungi</taxon>
        <taxon>Fungi incertae sedis</taxon>
        <taxon>Zoopagomycota</taxon>
        <taxon>Kickxellomycotina</taxon>
        <taxon>Kickxellomycetes</taxon>
        <taxon>Kickxellales</taxon>
        <taxon>Kickxellaceae</taxon>
        <taxon>Coemansia</taxon>
    </lineage>
</organism>
<dbReference type="InterPro" id="IPR001494">
    <property type="entry name" value="Importin-beta_N"/>
</dbReference>
<dbReference type="Pfam" id="PF24140">
    <property type="entry name" value="TPR_TNPO3_IPO13_3rd"/>
    <property type="match status" value="1"/>
</dbReference>
<dbReference type="AlphaFoldDB" id="A0A9W7Y8F4"/>
<dbReference type="Proteomes" id="UP001149813">
    <property type="component" value="Unassembled WGS sequence"/>
</dbReference>
<evidence type="ECO:0000313" key="11">
    <source>
        <dbReference type="Proteomes" id="UP001149813"/>
    </source>
</evidence>
<comment type="similarity">
    <text evidence="2">Belongs to the importin beta family.</text>
</comment>
<dbReference type="Pfam" id="PF08389">
    <property type="entry name" value="Xpo1"/>
    <property type="match status" value="1"/>
</dbReference>
<dbReference type="SMART" id="SM00913">
    <property type="entry name" value="IBN_N"/>
    <property type="match status" value="1"/>
</dbReference>
<keyword evidence="8" id="KW-0539">Nucleus</keyword>
<dbReference type="InterPro" id="IPR040709">
    <property type="entry name" value="Importin_rep_1"/>
</dbReference>
<dbReference type="OrthoDB" id="2016913at2759"/>
<dbReference type="SUPFAM" id="SSF48371">
    <property type="entry name" value="ARM repeat"/>
    <property type="match status" value="1"/>
</dbReference>
<keyword evidence="6" id="KW-0677">Repeat</keyword>
<dbReference type="GO" id="GO:0005737">
    <property type="term" value="C:cytoplasm"/>
    <property type="evidence" value="ECO:0007669"/>
    <property type="project" value="TreeGrafter"/>
</dbReference>
<dbReference type="GO" id="GO:0006606">
    <property type="term" value="P:protein import into nucleus"/>
    <property type="evidence" value="ECO:0007669"/>
    <property type="project" value="TreeGrafter"/>
</dbReference>
<evidence type="ECO:0000256" key="7">
    <source>
        <dbReference type="ARBA" id="ARBA00022927"/>
    </source>
</evidence>
<dbReference type="GO" id="GO:0031267">
    <property type="term" value="F:small GTPase binding"/>
    <property type="evidence" value="ECO:0007669"/>
    <property type="project" value="InterPro"/>
</dbReference>
<dbReference type="PROSITE" id="PS50166">
    <property type="entry name" value="IMPORTIN_B_NT"/>
    <property type="match status" value="1"/>
</dbReference>
<dbReference type="Gene3D" id="1.25.10.10">
    <property type="entry name" value="Leucine-rich Repeat Variant"/>
    <property type="match status" value="1"/>
</dbReference>
<comment type="subcellular location">
    <subcellularLocation>
        <location evidence="1">Nucleus</location>
    </subcellularLocation>
</comment>
<dbReference type="PANTHER" id="PTHR12363:SF33">
    <property type="entry name" value="IMPORTIN-13"/>
    <property type="match status" value="1"/>
</dbReference>
<dbReference type="InterPro" id="IPR011989">
    <property type="entry name" value="ARM-like"/>
</dbReference>
<comment type="caution">
    <text evidence="10">The sequence shown here is derived from an EMBL/GenBank/DDBJ whole genome shotgun (WGS) entry which is preliminary data.</text>
</comment>
<accession>A0A9W7Y8F4</accession>
<keyword evidence="5" id="KW-0813">Transport</keyword>
<dbReference type="InterPro" id="IPR051345">
    <property type="entry name" value="Importin_beta-like_NTR"/>
</dbReference>
<keyword evidence="11" id="KW-1185">Reference proteome</keyword>
<evidence type="ECO:0000256" key="8">
    <source>
        <dbReference type="ARBA" id="ARBA00023242"/>
    </source>
</evidence>
<dbReference type="Pfam" id="PF18773">
    <property type="entry name" value="Importin_rep"/>
    <property type="match status" value="1"/>
</dbReference>
<feature type="domain" description="Importin N-terminal" evidence="9">
    <location>
        <begin position="22"/>
        <end position="87"/>
    </location>
</feature>
<dbReference type="EMBL" id="JANBOJ010000001">
    <property type="protein sequence ID" value="KAJ1725824.1"/>
    <property type="molecule type" value="Genomic_DNA"/>
</dbReference>
<proteinExistence type="inferred from homology"/>
<evidence type="ECO:0000256" key="1">
    <source>
        <dbReference type="ARBA" id="ARBA00004123"/>
    </source>
</evidence>